<keyword evidence="3" id="KW-1185">Reference proteome</keyword>
<dbReference type="KEGG" id="mgod:E7746_02345"/>
<dbReference type="OrthoDB" id="1440774at2"/>
<dbReference type="RefSeq" id="WP_135472763.1">
    <property type="nucleotide sequence ID" value="NZ_CP039393.1"/>
</dbReference>
<dbReference type="GeneID" id="82151068"/>
<dbReference type="Pfam" id="PF09697">
    <property type="entry name" value="Porph_ging"/>
    <property type="match status" value="1"/>
</dbReference>
<evidence type="ECO:0000313" key="3">
    <source>
        <dbReference type="Proteomes" id="UP000297031"/>
    </source>
</evidence>
<organism evidence="2 3">
    <name type="scientific">Muribaculum gordoncarteri</name>
    <dbReference type="NCBI Taxonomy" id="2530390"/>
    <lineage>
        <taxon>Bacteria</taxon>
        <taxon>Pseudomonadati</taxon>
        <taxon>Bacteroidota</taxon>
        <taxon>Bacteroidia</taxon>
        <taxon>Bacteroidales</taxon>
        <taxon>Muribaculaceae</taxon>
        <taxon>Muribaculum</taxon>
    </lineage>
</organism>
<keyword evidence="1" id="KW-0732">Signal</keyword>
<accession>A0A4P7VPH6</accession>
<feature type="signal peptide" evidence="1">
    <location>
        <begin position="1"/>
        <end position="23"/>
    </location>
</feature>
<name>A0A4P7VPH6_9BACT</name>
<dbReference type="NCBIfam" id="TIGR01200">
    <property type="entry name" value="GLPGLI"/>
    <property type="match status" value="1"/>
</dbReference>
<protein>
    <submittedName>
        <fullName evidence="2">GLPGLI family protein</fullName>
    </submittedName>
</protein>
<proteinExistence type="predicted"/>
<dbReference type="AlphaFoldDB" id="A0A4P7VPH6"/>
<gene>
    <name evidence="2" type="ORF">E7746_02345</name>
</gene>
<evidence type="ECO:0000313" key="2">
    <source>
        <dbReference type="EMBL" id="QCD34799.1"/>
    </source>
</evidence>
<dbReference type="EMBL" id="CP039393">
    <property type="protein sequence ID" value="QCD34799.1"/>
    <property type="molecule type" value="Genomic_DNA"/>
</dbReference>
<dbReference type="InterPro" id="IPR005901">
    <property type="entry name" value="GLPGLI"/>
</dbReference>
<dbReference type="Proteomes" id="UP000297031">
    <property type="component" value="Chromosome"/>
</dbReference>
<sequence length="275" mass="30899">MKKILTSIIVCFVAIAVSAQQKAVIEVSYSEISFYENGVERGNKYHLLANAGQSKFFNPRSEEIDSLTSTPEGLANFKKTQEAAFQAMIAQGAIDVTKLPRKKETLYVVKSAADSTITVYDVIGTDEPVYYTEPFSEMVWEIGDSTKTILDYECIQAETDYHGRHWTAWFTPEIPIQDGPWKFHGLPGLILEARTGEGRYGYVADGIERSDKIINGIYGADTYEKRDRKAILRAMRAMRDNPMGHLNAKGIKVEILPETLSKESKGGDFIETDYR</sequence>
<reference evidence="2 3" key="1">
    <citation type="submission" date="2019-02" db="EMBL/GenBank/DDBJ databases">
        <title>Isolation and identification of novel species under the genus Muribaculum.</title>
        <authorList>
            <person name="Miyake S."/>
            <person name="Ding Y."/>
            <person name="Low A."/>
            <person name="Soh M."/>
            <person name="Seedorf H."/>
        </authorList>
    </citation>
    <scope>NUCLEOTIDE SEQUENCE [LARGE SCALE GENOMIC DNA]</scope>
    <source>
        <strain evidence="2 3">TLL-A4</strain>
    </source>
</reference>
<evidence type="ECO:0000256" key="1">
    <source>
        <dbReference type="SAM" id="SignalP"/>
    </source>
</evidence>
<feature type="chain" id="PRO_5020512549" evidence="1">
    <location>
        <begin position="24"/>
        <end position="275"/>
    </location>
</feature>